<evidence type="ECO:0000313" key="2">
    <source>
        <dbReference type="Proteomes" id="UP000194606"/>
    </source>
</evidence>
<dbReference type="EMBL" id="MUIZ01000001">
    <property type="protein sequence ID" value="OUK05245.1"/>
    <property type="molecule type" value="Genomic_DNA"/>
</dbReference>
<comment type="caution">
    <text evidence="1">The sequence shown here is derived from an EMBL/GenBank/DDBJ whole genome shotgun (WGS) entry which is preliminary data.</text>
</comment>
<proteinExistence type="predicted"/>
<evidence type="ECO:0000313" key="1">
    <source>
        <dbReference type="EMBL" id="OUK05245.1"/>
    </source>
</evidence>
<sequence length="98" mass="11365">MRKNQNILNGRRILRRLLNLKDLFNFDIYDYQRDQLPGATVFLLVLHKDNGTILRKVLAKSFSAQDSNAVYMISDSYQSHELLQIKAKGKILKKGKSK</sequence>
<accession>A0A252CFC6</accession>
<organism evidence="1 2">
    <name type="scientific">Lactococcus petauri</name>
    <dbReference type="NCBI Taxonomy" id="1940789"/>
    <lineage>
        <taxon>Bacteria</taxon>
        <taxon>Bacillati</taxon>
        <taxon>Bacillota</taxon>
        <taxon>Bacilli</taxon>
        <taxon>Lactobacillales</taxon>
        <taxon>Streptococcaceae</taxon>
        <taxon>Lactococcus</taxon>
    </lineage>
</organism>
<gene>
    <name evidence="1" type="ORF">BZZ03_00575</name>
</gene>
<reference evidence="1 2" key="1">
    <citation type="submission" date="2017-02" db="EMBL/GenBank/DDBJ databases">
        <authorList>
            <person name="Peterson S.W."/>
        </authorList>
    </citation>
    <scope>NUCLEOTIDE SEQUENCE [LARGE SCALE GENOMIC DNA]</scope>
    <source>
        <strain evidence="1">159469</strain>
    </source>
</reference>
<dbReference type="AlphaFoldDB" id="A0A252CFC6"/>
<dbReference type="Proteomes" id="UP000194606">
    <property type="component" value="Unassembled WGS sequence"/>
</dbReference>
<name>A0A252CFC6_9LACT</name>
<protein>
    <submittedName>
        <fullName evidence="1">Uncharacterized protein</fullName>
    </submittedName>
</protein>